<dbReference type="RefSeq" id="WP_151966055.1">
    <property type="nucleotide sequence ID" value="NZ_AP019860.1"/>
</dbReference>
<organism evidence="1 2">
    <name type="scientific">Uabimicrobium amorphum</name>
    <dbReference type="NCBI Taxonomy" id="2596890"/>
    <lineage>
        <taxon>Bacteria</taxon>
        <taxon>Pseudomonadati</taxon>
        <taxon>Planctomycetota</taxon>
        <taxon>Candidatus Uabimicrobiia</taxon>
        <taxon>Candidatus Uabimicrobiales</taxon>
        <taxon>Candidatus Uabimicrobiaceae</taxon>
        <taxon>Candidatus Uabimicrobium</taxon>
    </lineage>
</organism>
<reference evidence="1 2" key="1">
    <citation type="submission" date="2019-08" db="EMBL/GenBank/DDBJ databases">
        <title>Complete genome sequence of Candidatus Uab amorphum.</title>
        <authorList>
            <person name="Shiratori T."/>
            <person name="Suzuki S."/>
            <person name="Kakizawa Y."/>
            <person name="Ishida K."/>
        </authorList>
    </citation>
    <scope>NUCLEOTIDE SEQUENCE [LARGE SCALE GENOMIC DNA]</scope>
    <source>
        <strain evidence="1 2">SRT547</strain>
    </source>
</reference>
<name>A0A5S9F1V1_UABAM</name>
<dbReference type="KEGG" id="uam:UABAM_00128"/>
<keyword evidence="2" id="KW-1185">Reference proteome</keyword>
<protein>
    <submittedName>
        <fullName evidence="1">Uncharacterized protein</fullName>
    </submittedName>
</protein>
<evidence type="ECO:0000313" key="1">
    <source>
        <dbReference type="EMBL" id="BBM81789.1"/>
    </source>
</evidence>
<proteinExistence type="predicted"/>
<sequence>MTAQNKILCTRLLQTLDSEERFGVPYGTTSPFHFGFRDFAFSHPGSRSHKYYIDLRSYHSIRGYRQAVAELYKDEKIEIEVNGETRKFPIQIISIPVEDQRKLQEIAEKNNYEGELLKQEDEELVFISSLPSPRLLGVPPKGKSRSDYLQLKTNKVIDIAIITRQSNEKEGKKALAKEISKCLAPIEPTLAFATKTAQYLANAMPKPVGISLRGTIADNPVVFEDSFRVPVSGKNFYEITKEKSWPTLDIDLDIFCGEEDFQEIYETLCDEHLFFEVNAEIKGLNLHSQMQEKLFYKEKNLRSIDIYLMTEEWVMKSVQRHLNLGFEQPWAYYYFNSHALVFDDWVNFLKSLNRHIFN</sequence>
<accession>A0A5S9F1V1</accession>
<dbReference type="AlphaFoldDB" id="A0A5S9F1V1"/>
<dbReference type="EMBL" id="AP019860">
    <property type="protein sequence ID" value="BBM81789.1"/>
    <property type="molecule type" value="Genomic_DNA"/>
</dbReference>
<gene>
    <name evidence="1" type="ORF">UABAM_00128</name>
</gene>
<evidence type="ECO:0000313" key="2">
    <source>
        <dbReference type="Proteomes" id="UP000326354"/>
    </source>
</evidence>
<dbReference type="Proteomes" id="UP000326354">
    <property type="component" value="Chromosome"/>
</dbReference>